<evidence type="ECO:0000313" key="2">
    <source>
        <dbReference type="EMBL" id="OHT04966.1"/>
    </source>
</evidence>
<dbReference type="EMBL" id="MLAK01000774">
    <property type="protein sequence ID" value="OHT04966.1"/>
    <property type="molecule type" value="Genomic_DNA"/>
</dbReference>
<dbReference type="InterPro" id="IPR036249">
    <property type="entry name" value="Thioredoxin-like_sf"/>
</dbReference>
<dbReference type="AlphaFoldDB" id="A0A1J4K5L4"/>
<keyword evidence="1" id="KW-0732">Signal</keyword>
<reference evidence="2" key="1">
    <citation type="submission" date="2016-10" db="EMBL/GenBank/DDBJ databases">
        <authorList>
            <person name="Benchimol M."/>
            <person name="Almeida L.G."/>
            <person name="Vasconcelos A.T."/>
            <person name="Perreira-Neves A."/>
            <person name="Rosa I.A."/>
            <person name="Tasca T."/>
            <person name="Bogo M.R."/>
            <person name="de Souza W."/>
        </authorList>
    </citation>
    <scope>NUCLEOTIDE SEQUENCE [LARGE SCALE GENOMIC DNA]</scope>
    <source>
        <strain evidence="2">K</strain>
    </source>
</reference>
<name>A0A1J4K5L4_9EUKA</name>
<protein>
    <recommendedName>
        <fullName evidence="4">Thioredoxin domain-containing protein</fullName>
    </recommendedName>
</protein>
<feature type="chain" id="PRO_5013153709" description="Thioredoxin domain-containing protein" evidence="1">
    <location>
        <begin position="17"/>
        <end position="560"/>
    </location>
</feature>
<evidence type="ECO:0000313" key="3">
    <source>
        <dbReference type="Proteomes" id="UP000179807"/>
    </source>
</evidence>
<dbReference type="RefSeq" id="XP_068358102.1">
    <property type="nucleotide sequence ID" value="XM_068505525.1"/>
</dbReference>
<accession>A0A1J4K5L4</accession>
<dbReference type="GeneID" id="94840229"/>
<dbReference type="Proteomes" id="UP000179807">
    <property type="component" value="Unassembled WGS sequence"/>
</dbReference>
<sequence length="560" mass="65632">MIWIFLFGLFNRIFIPYNIVKESYFTQVKWSNLISFLNNSNLTIAYIGNIDHFHPMTSMMNNAAITFGHKISFISLDSSGADKFLQQYNCTGESLFFFIGQKVWLACSTPGTETSFQFMISSFLQQTISSVNNIQTLHSILGHFHFSFITSHENLESVFTLRYKSSPFLGPIDIIIANDIVLNELKITNEKIAIYRQEDHSIEVINISFESIFEAVKPTFRRLVNTDLFDKTKPIAALVVDELSSEMEDFLYHIYLKYKENFIVGWIPPLRHYIVERSTLINVNEQKPFFIAFHAFDRSFYPYSNLITIDLLQKENTQKLPPEFSSHKFTKDLWNEICSFYLMNIIENKINRTYHSSTKPDLLFNESHVNYLVGKNYSDFIKTQKDLIILYYYDDNSEETLNARNELKKVAEFFSNESSLLFGAIEMNQNSVPECFPNFALNYAPHIRLIKTDKTQIPFLHVIKSNEIMRFIAHFSSSNFTIEIPQKDEDEFKKEAAHFVQIMYALPENEREIVKEYFKQMWINLDIDYGVKIDDEEIPMEGIEFIHDEENHSHETTNEL</sequence>
<evidence type="ECO:0008006" key="4">
    <source>
        <dbReference type="Google" id="ProtNLM"/>
    </source>
</evidence>
<dbReference type="Gene3D" id="3.40.30.10">
    <property type="entry name" value="Glutaredoxin"/>
    <property type="match status" value="1"/>
</dbReference>
<keyword evidence="3" id="KW-1185">Reference proteome</keyword>
<dbReference type="OrthoDB" id="10611061at2759"/>
<dbReference type="SUPFAM" id="SSF52833">
    <property type="entry name" value="Thioredoxin-like"/>
    <property type="match status" value="1"/>
</dbReference>
<evidence type="ECO:0000256" key="1">
    <source>
        <dbReference type="SAM" id="SignalP"/>
    </source>
</evidence>
<organism evidence="2 3">
    <name type="scientific">Tritrichomonas foetus</name>
    <dbReference type="NCBI Taxonomy" id="1144522"/>
    <lineage>
        <taxon>Eukaryota</taxon>
        <taxon>Metamonada</taxon>
        <taxon>Parabasalia</taxon>
        <taxon>Tritrichomonadida</taxon>
        <taxon>Tritrichomonadidae</taxon>
        <taxon>Tritrichomonas</taxon>
    </lineage>
</organism>
<comment type="caution">
    <text evidence="2">The sequence shown here is derived from an EMBL/GenBank/DDBJ whole genome shotgun (WGS) entry which is preliminary data.</text>
</comment>
<proteinExistence type="predicted"/>
<gene>
    <name evidence="2" type="ORF">TRFO_27409</name>
</gene>
<feature type="signal peptide" evidence="1">
    <location>
        <begin position="1"/>
        <end position="16"/>
    </location>
</feature>
<dbReference type="VEuPathDB" id="TrichDB:TRFO_27409"/>